<sequence>MACQGGCCGSVKLSPPSLQTVSVENTPARNDETDGLRCCPDSDVDANECCDESCIRSLALAECIQMHDAAADVAALERDDFGCSGTGDSMARGKEPVLKQAGGCCAEKRPSCSVEVSCSATPCGDAEACKTDKPAKQCCPSPCGGTSTETTEKQSSDLDATPLREGCCSQKATKNADVTELEPCPSHLEAVRRRYSNAFGKLTCMCKALLAQGLQSCCSTKRKLSPERIRNASSSRNRSQKSSIKGAGSGNSSSCQSKLGSSCEKDCNALKEVDTSAKLENKVRMGGKSNIDHPQSNQNRGLTKPGMETSFNEGMTDLSDTRNAALDLERADGALTHVALSVQGMTCTGCETKLLRSIQAIASATNIQASIVLSRAEFDIISSVTAVEQAIAQLERATGFVLTELSTTGNELHVRLTTESHRILDSNPPLGVLDIKRYDKETIAISYDAHVIRARDLLEHSFGIQLELAPIRPPANIATGAKHVRYLCYMTFFSATMTIPVLIFAWAPLPPNEVAYQSASLALATAVQIIVAGPFYKSALRSLIFSRVIEMDLLIVLSTTAAYIFSVVAYAYMMVGRRLSTGEFFESSTLLVTLIMIGRLVSAFARQKAIESISMSSLQITTATLVDDEGHIAKEIDSRSLHYDDIFLVQPESRIVTDGTVHYGISEVDESMITGETKPIAKTTGSSVFAGSINGAGPLHVRVARLPGENTISSITDMVDRAKLSKPKVQELADRVAGYFVPVVVAITTIVFCAWIAIGLSIRHQSGSVAAPNALTYAIAVLIVSCPCAVGLAVPMVIVIACGVGAQHGVVFQSAQSIENCWRATHLVFDKTGTLTLGKAKVVDHEFLVNFEDGCLSMLLALVEGNKHPNSVALAKHLVEQGLHTTKLDSMKTVVGKGIEGTHGSRALQAGSANWLALDDHPTVQTFHSNGLTTLCFAIDNIPQAIFGLADTLRPEAKSVVSNFISRGVDVSIISGDDAGVVESIGSQLGLNASKLKARCTPQDKQEYIEALTQNKNNIVIFCGDGTNDAGALAQATIGVHMSEGTDVARSASDVVLMRPDISGLLFLMDVSRAAYFRIVVNFCWAAVYNLFAILLAAGAFVNVRIPPQYAGLGELVSVLPVILISLQMKWMKI</sequence>
<dbReference type="InterPro" id="IPR056236">
    <property type="entry name" value="HMA_PCA1"/>
</dbReference>
<dbReference type="InterPro" id="IPR027256">
    <property type="entry name" value="P-typ_ATPase_IB"/>
</dbReference>
<evidence type="ECO:0000256" key="6">
    <source>
        <dbReference type="ARBA" id="ARBA00023136"/>
    </source>
</evidence>
<dbReference type="PROSITE" id="PS00154">
    <property type="entry name" value="ATPASE_E1_E2"/>
    <property type="match status" value="1"/>
</dbReference>
<keyword evidence="11" id="KW-1185">Reference proteome</keyword>
<dbReference type="Gene3D" id="2.70.150.10">
    <property type="entry name" value="Calcium-transporting ATPase, cytoplasmic transduction domain A"/>
    <property type="match status" value="1"/>
</dbReference>
<feature type="transmembrane region" description="Helical" evidence="7">
    <location>
        <begin position="584"/>
        <end position="605"/>
    </location>
</feature>
<feature type="transmembrane region" description="Helical" evidence="7">
    <location>
        <begin position="486"/>
        <end position="509"/>
    </location>
</feature>
<dbReference type="SFLD" id="SFLDF00027">
    <property type="entry name" value="p-type_atpase"/>
    <property type="match status" value="1"/>
</dbReference>
<dbReference type="InterPro" id="IPR008250">
    <property type="entry name" value="ATPase_P-typ_transduc_dom_A_sf"/>
</dbReference>
<dbReference type="InterPro" id="IPR036412">
    <property type="entry name" value="HAD-like_sf"/>
</dbReference>
<reference evidence="10 11" key="1">
    <citation type="submission" date="2023-11" db="EMBL/GenBank/DDBJ databases">
        <title>An acidophilic fungus is an integral part of prey digestion in a carnivorous sundew plant.</title>
        <authorList>
            <person name="Tsai I.J."/>
        </authorList>
    </citation>
    <scope>NUCLEOTIDE SEQUENCE [LARGE SCALE GENOMIC DNA]</scope>
    <source>
        <strain evidence="10">169a</strain>
    </source>
</reference>
<evidence type="ECO:0000256" key="4">
    <source>
        <dbReference type="ARBA" id="ARBA00022967"/>
    </source>
</evidence>
<feature type="compositionally biased region" description="Polar residues" evidence="8">
    <location>
        <begin position="292"/>
        <end position="301"/>
    </location>
</feature>
<dbReference type="GO" id="GO:0016020">
    <property type="term" value="C:membrane"/>
    <property type="evidence" value="ECO:0007669"/>
    <property type="project" value="UniProtKB-SubCell"/>
</dbReference>
<dbReference type="Proteomes" id="UP001303373">
    <property type="component" value="Chromosome 3"/>
</dbReference>
<dbReference type="SUPFAM" id="SSF56784">
    <property type="entry name" value="HAD-like"/>
    <property type="match status" value="1"/>
</dbReference>
<evidence type="ECO:0000256" key="5">
    <source>
        <dbReference type="ARBA" id="ARBA00022989"/>
    </source>
</evidence>
<dbReference type="PRINTS" id="PR00119">
    <property type="entry name" value="CATATPASE"/>
</dbReference>
<dbReference type="NCBIfam" id="TIGR01525">
    <property type="entry name" value="ATPase-IB_hvy"/>
    <property type="match status" value="1"/>
</dbReference>
<dbReference type="GO" id="GO:0016887">
    <property type="term" value="F:ATP hydrolysis activity"/>
    <property type="evidence" value="ECO:0007669"/>
    <property type="project" value="InterPro"/>
</dbReference>
<evidence type="ECO:0000256" key="2">
    <source>
        <dbReference type="ARBA" id="ARBA00022692"/>
    </source>
</evidence>
<evidence type="ECO:0000313" key="10">
    <source>
        <dbReference type="EMBL" id="WPG99492.1"/>
    </source>
</evidence>
<comment type="similarity">
    <text evidence="7">Belongs to the cation transport ATPase (P-type) (TC 3.A.3) family. Type IB subfamily.</text>
</comment>
<dbReference type="Gene3D" id="3.40.50.1000">
    <property type="entry name" value="HAD superfamily/HAD-like"/>
    <property type="match status" value="1"/>
</dbReference>
<dbReference type="PROSITE" id="PS01229">
    <property type="entry name" value="COF_2"/>
    <property type="match status" value="1"/>
</dbReference>
<keyword evidence="2 7" id="KW-0812">Transmembrane</keyword>
<dbReference type="InterPro" id="IPR044492">
    <property type="entry name" value="P_typ_ATPase_HD_dom"/>
</dbReference>
<dbReference type="InterPro" id="IPR001757">
    <property type="entry name" value="P_typ_ATPase"/>
</dbReference>
<feature type="transmembrane region" description="Helical" evidence="7">
    <location>
        <begin position="1079"/>
        <end position="1102"/>
    </location>
</feature>
<feature type="transmembrane region" description="Helical" evidence="7">
    <location>
        <begin position="736"/>
        <end position="762"/>
    </location>
</feature>
<feature type="transmembrane region" description="Helical" evidence="7">
    <location>
        <begin position="1108"/>
        <end position="1127"/>
    </location>
</feature>
<dbReference type="PROSITE" id="PS50846">
    <property type="entry name" value="HMA_2"/>
    <property type="match status" value="1"/>
</dbReference>
<dbReference type="InterPro" id="IPR059000">
    <property type="entry name" value="ATPase_P-type_domA"/>
</dbReference>
<evidence type="ECO:0000256" key="1">
    <source>
        <dbReference type="ARBA" id="ARBA00004370"/>
    </source>
</evidence>
<dbReference type="Pfam" id="PF00702">
    <property type="entry name" value="Hydrolase"/>
    <property type="match status" value="1"/>
</dbReference>
<keyword evidence="6 7" id="KW-0472">Membrane</keyword>
<dbReference type="InterPro" id="IPR006121">
    <property type="entry name" value="HMA_dom"/>
</dbReference>
<dbReference type="GO" id="GO:0046872">
    <property type="term" value="F:metal ion binding"/>
    <property type="evidence" value="ECO:0007669"/>
    <property type="project" value="UniProtKB-KW"/>
</dbReference>
<dbReference type="PANTHER" id="PTHR46594">
    <property type="entry name" value="P-TYPE CATION-TRANSPORTING ATPASE"/>
    <property type="match status" value="1"/>
</dbReference>
<comment type="subcellular location">
    <subcellularLocation>
        <location evidence="1 7">Membrane</location>
    </subcellularLocation>
</comment>
<dbReference type="PANTHER" id="PTHR46594:SF4">
    <property type="entry name" value="P-TYPE CATION-TRANSPORTING ATPASE"/>
    <property type="match status" value="1"/>
</dbReference>
<dbReference type="InterPro" id="IPR023298">
    <property type="entry name" value="ATPase_P-typ_TM_dom_sf"/>
</dbReference>
<dbReference type="InterPro" id="IPR018303">
    <property type="entry name" value="ATPase_P-typ_P_site"/>
</dbReference>
<dbReference type="Pfam" id="PF00122">
    <property type="entry name" value="E1-E2_ATPase"/>
    <property type="match status" value="1"/>
</dbReference>
<dbReference type="SUPFAM" id="SSF81665">
    <property type="entry name" value="Calcium ATPase, transmembrane domain M"/>
    <property type="match status" value="1"/>
</dbReference>
<keyword evidence="4" id="KW-1278">Translocase</keyword>
<gene>
    <name evidence="10" type="ORF">R9X50_00230700</name>
</gene>
<evidence type="ECO:0000259" key="9">
    <source>
        <dbReference type="PROSITE" id="PS50846"/>
    </source>
</evidence>
<feature type="transmembrane region" description="Helical" evidence="7">
    <location>
        <begin position="774"/>
        <end position="804"/>
    </location>
</feature>
<keyword evidence="7" id="KW-0067">ATP-binding</keyword>
<proteinExistence type="inferred from homology"/>
<organism evidence="10 11">
    <name type="scientific">Acrodontium crateriforme</name>
    <dbReference type="NCBI Taxonomy" id="150365"/>
    <lineage>
        <taxon>Eukaryota</taxon>
        <taxon>Fungi</taxon>
        <taxon>Dikarya</taxon>
        <taxon>Ascomycota</taxon>
        <taxon>Pezizomycotina</taxon>
        <taxon>Dothideomycetes</taxon>
        <taxon>Dothideomycetidae</taxon>
        <taxon>Mycosphaerellales</taxon>
        <taxon>Teratosphaeriaceae</taxon>
        <taxon>Acrodontium</taxon>
    </lineage>
</organism>
<dbReference type="InterPro" id="IPR023214">
    <property type="entry name" value="HAD_sf"/>
</dbReference>
<feature type="transmembrane region" description="Helical" evidence="7">
    <location>
        <begin position="515"/>
        <end position="536"/>
    </location>
</feature>
<dbReference type="NCBIfam" id="TIGR01511">
    <property type="entry name" value="ATPase-IB1_Cu"/>
    <property type="match status" value="1"/>
</dbReference>
<dbReference type="Gene3D" id="3.30.70.100">
    <property type="match status" value="1"/>
</dbReference>
<dbReference type="GO" id="GO:0019829">
    <property type="term" value="F:ATPase-coupled monoatomic cation transmembrane transporter activity"/>
    <property type="evidence" value="ECO:0007669"/>
    <property type="project" value="InterPro"/>
</dbReference>
<dbReference type="GO" id="GO:0005524">
    <property type="term" value="F:ATP binding"/>
    <property type="evidence" value="ECO:0007669"/>
    <property type="project" value="UniProtKB-UniRule"/>
</dbReference>
<evidence type="ECO:0000313" key="11">
    <source>
        <dbReference type="Proteomes" id="UP001303373"/>
    </source>
</evidence>
<dbReference type="NCBIfam" id="TIGR01494">
    <property type="entry name" value="ATPase_P-type"/>
    <property type="match status" value="1"/>
</dbReference>
<feature type="region of interest" description="Disordered" evidence="8">
    <location>
        <begin position="278"/>
        <end position="305"/>
    </location>
</feature>
<dbReference type="EMBL" id="CP138582">
    <property type="protein sequence ID" value="WPG99492.1"/>
    <property type="molecule type" value="Genomic_DNA"/>
</dbReference>
<dbReference type="InterPro" id="IPR023299">
    <property type="entry name" value="ATPase_P-typ_cyto_dom_N"/>
</dbReference>
<dbReference type="SFLD" id="SFLDG00002">
    <property type="entry name" value="C1.7:_P-type_atpase_like"/>
    <property type="match status" value="1"/>
</dbReference>
<dbReference type="InterPro" id="IPR036163">
    <property type="entry name" value="HMA_dom_sf"/>
</dbReference>
<feature type="compositionally biased region" description="Low complexity" evidence="8">
    <location>
        <begin position="231"/>
        <end position="254"/>
    </location>
</feature>
<keyword evidence="3 7" id="KW-0479">Metal-binding</keyword>
<dbReference type="Gene3D" id="3.40.1110.10">
    <property type="entry name" value="Calcium-transporting ATPase, cytoplasmic domain N"/>
    <property type="match status" value="1"/>
</dbReference>
<feature type="region of interest" description="Disordered" evidence="8">
    <location>
        <begin position="228"/>
        <end position="254"/>
    </location>
</feature>
<dbReference type="Pfam" id="PF24534">
    <property type="entry name" value="HMA_PCA1"/>
    <property type="match status" value="1"/>
</dbReference>
<evidence type="ECO:0000256" key="3">
    <source>
        <dbReference type="ARBA" id="ARBA00022723"/>
    </source>
</evidence>
<protein>
    <recommendedName>
        <fullName evidence="9">HMA domain-containing protein</fullName>
    </recommendedName>
</protein>
<accession>A0AAQ3M193</accession>
<feature type="domain" description="HMA" evidence="9">
    <location>
        <begin position="336"/>
        <end position="403"/>
    </location>
</feature>
<evidence type="ECO:0000256" key="7">
    <source>
        <dbReference type="RuleBase" id="RU362081"/>
    </source>
</evidence>
<dbReference type="SFLD" id="SFLDS00003">
    <property type="entry name" value="Haloacid_Dehalogenase"/>
    <property type="match status" value="1"/>
</dbReference>
<keyword evidence="5 7" id="KW-1133">Transmembrane helix</keyword>
<dbReference type="CDD" id="cd00371">
    <property type="entry name" value="HMA"/>
    <property type="match status" value="1"/>
</dbReference>
<name>A0AAQ3M193_9PEZI</name>
<evidence type="ECO:0000256" key="8">
    <source>
        <dbReference type="SAM" id="MobiDB-lite"/>
    </source>
</evidence>
<dbReference type="SUPFAM" id="SSF55008">
    <property type="entry name" value="HMA, heavy metal-associated domain"/>
    <property type="match status" value="1"/>
</dbReference>
<feature type="transmembrane region" description="Helical" evidence="7">
    <location>
        <begin position="548"/>
        <end position="572"/>
    </location>
</feature>
<keyword evidence="7" id="KW-0547">Nucleotide-binding</keyword>
<dbReference type="SUPFAM" id="SSF81653">
    <property type="entry name" value="Calcium ATPase, transduction domain A"/>
    <property type="match status" value="1"/>
</dbReference>
<dbReference type="AlphaFoldDB" id="A0AAQ3M193"/>